<feature type="binding site" evidence="8">
    <location>
        <position position="248"/>
    </location>
    <ligand>
        <name>GTP</name>
        <dbReference type="ChEBI" id="CHEBI:37565"/>
    </ligand>
</feature>
<feature type="binding site" evidence="8">
    <location>
        <position position="277"/>
    </location>
    <ligand>
        <name>Mg(2+)</name>
        <dbReference type="ChEBI" id="CHEBI:18420"/>
    </ligand>
</feature>
<feature type="binding site" evidence="8">
    <location>
        <position position="204"/>
    </location>
    <ligand>
        <name>GTP</name>
        <dbReference type="ChEBI" id="CHEBI:37565"/>
    </ligand>
</feature>
<keyword evidence="12" id="KW-1185">Reference proteome</keyword>
<evidence type="ECO:0000313" key="11">
    <source>
        <dbReference type="EMBL" id="QWG07402.1"/>
    </source>
</evidence>
<keyword evidence="6 8" id="KW-0342">GTP-binding</keyword>
<dbReference type="PANTHER" id="PTHR19136:SF81">
    <property type="entry name" value="MOLYBDENUM COFACTOR GUANYLYLTRANSFERASE"/>
    <property type="match status" value="1"/>
</dbReference>
<evidence type="ECO:0000256" key="6">
    <source>
        <dbReference type="ARBA" id="ARBA00023134"/>
    </source>
</evidence>
<keyword evidence="5 8" id="KW-0460">Magnesium</keyword>
<dbReference type="CDD" id="cd02503">
    <property type="entry name" value="MobA"/>
    <property type="match status" value="1"/>
</dbReference>
<comment type="similarity">
    <text evidence="8">Belongs to the MobA family.</text>
</comment>
<dbReference type="HAMAP" id="MF_00316">
    <property type="entry name" value="MobA"/>
    <property type="match status" value="1"/>
</dbReference>
<keyword evidence="3 8" id="KW-0479">Metal-binding</keyword>
<name>A0ABX8GW83_9BACT</name>
<feature type="coiled-coil region" evidence="9">
    <location>
        <begin position="342"/>
        <end position="369"/>
    </location>
</feature>
<dbReference type="EMBL" id="CP076128">
    <property type="protein sequence ID" value="QWG07402.1"/>
    <property type="molecule type" value="Genomic_DNA"/>
</dbReference>
<dbReference type="Proteomes" id="UP000682802">
    <property type="component" value="Chromosome 1"/>
</dbReference>
<comment type="catalytic activity">
    <reaction evidence="8">
        <text>Mo-molybdopterin + GTP + H(+) = Mo-molybdopterin guanine dinucleotide + diphosphate</text>
        <dbReference type="Rhea" id="RHEA:34243"/>
        <dbReference type="ChEBI" id="CHEBI:15378"/>
        <dbReference type="ChEBI" id="CHEBI:33019"/>
        <dbReference type="ChEBI" id="CHEBI:37565"/>
        <dbReference type="ChEBI" id="CHEBI:71302"/>
        <dbReference type="ChEBI" id="CHEBI:71310"/>
        <dbReference type="EC" id="2.7.7.77"/>
    </reaction>
</comment>
<dbReference type="RefSeq" id="WP_205125453.1">
    <property type="nucleotide sequence ID" value="NZ_CP076128.1"/>
</dbReference>
<dbReference type="Gene3D" id="3.90.550.10">
    <property type="entry name" value="Spore Coat Polysaccharide Biosynthesis Protein SpsA, Chain A"/>
    <property type="match status" value="1"/>
</dbReference>
<keyword evidence="9" id="KW-0175">Coiled coil</keyword>
<comment type="domain">
    <text evidence="8">The N-terminal domain determines nucleotide recognition and specific binding, while the C-terminal domain determines the specific binding to the target protein.</text>
</comment>
<accession>A0ABX8GW83</accession>
<evidence type="ECO:0000256" key="7">
    <source>
        <dbReference type="ARBA" id="ARBA00023150"/>
    </source>
</evidence>
<dbReference type="InterPro" id="IPR013482">
    <property type="entry name" value="Molybde_CF_guanTrfase"/>
</dbReference>
<keyword evidence="2 8" id="KW-0808">Transferase</keyword>
<comment type="caution">
    <text evidence="8">Lacks conserved residue(s) required for the propagation of feature annotation.</text>
</comment>
<sequence>MKHQKHAKLTRKKMGTIATNELAIMGTTCGEIKNLVEKLSNEIAPLTSAFIDMDHKSDEEELKKSFLGSTTSVYTDKINFHRIDLKSELNEFEKRKYFNSFDFTFINGNHYKAEKQLLVIDSRKPLIKKIAKITNPVAIVFSATENVIPSELLNELPELKTLPQFSIEDIDKIGEFIAASIIDKPTLKGLVLVGGKSTRMGSDKAILDYHGKPQWEYAKELLAPYCEDVYVSVADNSTSYKDTPQVTDKFLGLGPMGGILSAFQEDPNSAWLVIACDLPLLSTKSLDHLVAKRNIHKIATSFKSPTLDFPEPLICIWEPKAYGTLLEYLSWGYSCPRKALINSDIELLISEHEEEMTNANTQEEFIEIKNNL</sequence>
<dbReference type="InterPro" id="IPR025877">
    <property type="entry name" value="MobA-like_NTP_Trfase"/>
</dbReference>
<evidence type="ECO:0000256" key="9">
    <source>
        <dbReference type="SAM" id="Coils"/>
    </source>
</evidence>
<gene>
    <name evidence="8" type="primary">mobA</name>
    <name evidence="11" type="ORF">KM029_00215</name>
</gene>
<keyword evidence="1 8" id="KW-0963">Cytoplasm</keyword>
<dbReference type="Pfam" id="PF12804">
    <property type="entry name" value="NTP_transf_3"/>
    <property type="match status" value="1"/>
</dbReference>
<organism evidence="11 12">
    <name type="scientific">Flammeovirga kamogawensis</name>
    <dbReference type="NCBI Taxonomy" id="373891"/>
    <lineage>
        <taxon>Bacteria</taxon>
        <taxon>Pseudomonadati</taxon>
        <taxon>Bacteroidota</taxon>
        <taxon>Cytophagia</taxon>
        <taxon>Cytophagales</taxon>
        <taxon>Flammeovirgaceae</taxon>
        <taxon>Flammeovirga</taxon>
    </lineage>
</organism>
<evidence type="ECO:0000313" key="12">
    <source>
        <dbReference type="Proteomes" id="UP000682802"/>
    </source>
</evidence>
<evidence type="ECO:0000256" key="5">
    <source>
        <dbReference type="ARBA" id="ARBA00022842"/>
    </source>
</evidence>
<feature type="binding site" evidence="8">
    <location>
        <begin position="192"/>
        <end position="194"/>
    </location>
    <ligand>
        <name>GTP</name>
        <dbReference type="ChEBI" id="CHEBI:37565"/>
    </ligand>
</feature>
<dbReference type="GO" id="GO:0016740">
    <property type="term" value="F:transferase activity"/>
    <property type="evidence" value="ECO:0007669"/>
    <property type="project" value="UniProtKB-KW"/>
</dbReference>
<dbReference type="EC" id="2.7.7.77" evidence="8"/>
<evidence type="ECO:0000256" key="4">
    <source>
        <dbReference type="ARBA" id="ARBA00022741"/>
    </source>
</evidence>
<evidence type="ECO:0000256" key="2">
    <source>
        <dbReference type="ARBA" id="ARBA00022679"/>
    </source>
</evidence>
<keyword evidence="7 8" id="KW-0501">Molybdenum cofactor biosynthesis</keyword>
<feature type="binding site" evidence="8">
    <location>
        <position position="277"/>
    </location>
    <ligand>
        <name>GTP</name>
        <dbReference type="ChEBI" id="CHEBI:37565"/>
    </ligand>
</feature>
<evidence type="ECO:0000259" key="10">
    <source>
        <dbReference type="Pfam" id="PF12804"/>
    </source>
</evidence>
<dbReference type="InterPro" id="IPR029044">
    <property type="entry name" value="Nucleotide-diphossugar_trans"/>
</dbReference>
<dbReference type="SUPFAM" id="SSF53448">
    <property type="entry name" value="Nucleotide-diphospho-sugar transferases"/>
    <property type="match status" value="1"/>
</dbReference>
<evidence type="ECO:0000256" key="8">
    <source>
        <dbReference type="HAMAP-Rule" id="MF_00316"/>
    </source>
</evidence>
<comment type="function">
    <text evidence="8">Transfers a GMP moiety from GTP to Mo-molybdopterin (Mo-MPT) cofactor (Moco or molybdenum cofactor) to form Mo-molybdopterin guanine dinucleotide (Mo-MGD) cofactor.</text>
</comment>
<dbReference type="PANTHER" id="PTHR19136">
    <property type="entry name" value="MOLYBDENUM COFACTOR GUANYLYLTRANSFERASE"/>
    <property type="match status" value="1"/>
</dbReference>
<comment type="cofactor">
    <cofactor evidence="8">
        <name>Mg(2+)</name>
        <dbReference type="ChEBI" id="CHEBI:18420"/>
    </cofactor>
</comment>
<evidence type="ECO:0000256" key="3">
    <source>
        <dbReference type="ARBA" id="ARBA00022723"/>
    </source>
</evidence>
<feature type="domain" description="MobA-like NTP transferase" evidence="10">
    <location>
        <begin position="189"/>
        <end position="327"/>
    </location>
</feature>
<keyword evidence="4 8" id="KW-0547">Nucleotide-binding</keyword>
<proteinExistence type="inferred from homology"/>
<reference evidence="11 12" key="1">
    <citation type="submission" date="2021-05" db="EMBL/GenBank/DDBJ databases">
        <title>Comparative genomic studies on the polysaccharide-degrading batcterial strains of the Flammeovirga genus.</title>
        <authorList>
            <person name="Zewei F."/>
            <person name="Zheng Z."/>
            <person name="Yu L."/>
            <person name="Ruyue G."/>
            <person name="Yanhong M."/>
            <person name="Yuanyuan C."/>
            <person name="Jingyan G."/>
            <person name="Wenjun H."/>
        </authorList>
    </citation>
    <scope>NUCLEOTIDE SEQUENCE [LARGE SCALE GENOMIC DNA]</scope>
    <source>
        <strain evidence="11 12">YS10</strain>
    </source>
</reference>
<protein>
    <recommendedName>
        <fullName evidence="8">Probable molybdenum cofactor guanylyltransferase</fullName>
        <shortName evidence="8">MoCo guanylyltransferase</shortName>
        <ecNumber evidence="8">2.7.7.77</ecNumber>
    </recommendedName>
    <alternativeName>
        <fullName evidence="8">GTP:molybdopterin guanylyltransferase</fullName>
    </alternativeName>
    <alternativeName>
        <fullName evidence="8">Mo-MPT guanylyltransferase</fullName>
    </alternativeName>
    <alternativeName>
        <fullName evidence="8">Molybdopterin guanylyltransferase</fullName>
    </alternativeName>
    <alternativeName>
        <fullName evidence="8">Molybdopterin-guanine dinucleotide synthase</fullName>
        <shortName evidence="8">MGD synthase</shortName>
    </alternativeName>
</protein>
<evidence type="ECO:0000256" key="1">
    <source>
        <dbReference type="ARBA" id="ARBA00022490"/>
    </source>
</evidence>
<comment type="subcellular location">
    <subcellularLocation>
        <location evidence="8">Cytoplasm</location>
    </subcellularLocation>
</comment>